<accession>A0A1G6S893</accession>
<dbReference type="Gene3D" id="3.40.50.80">
    <property type="entry name" value="Nucleotide-binding domain of ferredoxin-NADP reductase (FNR) module"/>
    <property type="match status" value="1"/>
</dbReference>
<dbReference type="STRING" id="1045774.SAMN05421872_10659"/>
<dbReference type="Gene3D" id="2.40.30.10">
    <property type="entry name" value="Translation factors"/>
    <property type="match status" value="1"/>
</dbReference>
<sequence length="296" mass="33030">MPDVPQRIHRAEVLSVTDLVPGLRRFVFGGEGLADFETTGVGDEYLRIFLPDEPTGEPRMPFAVGRGWDWPEGVEPSPLRTYTVRAWDAERHELTVDVVLHDGGLAAEWGRTAAVGAVVAVNSPNGMYDAPADLEWQVLVTDLTGLPAATRILQQTDPRVRSRLIVEAPSAAQRFGDEIPSAVDVQWVTGGNGVAPSRIEQLVRGLEQPAGVGYLWVVGESRVLRNVRKHVRHELGRPASSYKIVAYWTENAEEWNARWAALDPAVRKELEDMWDTERDEEEIEDEYFARLTELGL</sequence>
<name>A0A1G6S893_9ACTN</name>
<dbReference type="InterPro" id="IPR039261">
    <property type="entry name" value="FNR_nucleotide-bd"/>
</dbReference>
<evidence type="ECO:0000313" key="2">
    <source>
        <dbReference type="Proteomes" id="UP000199034"/>
    </source>
</evidence>
<reference evidence="1 2" key="1">
    <citation type="submission" date="2016-10" db="EMBL/GenBank/DDBJ databases">
        <authorList>
            <person name="de Groot N.N."/>
        </authorList>
    </citation>
    <scope>NUCLEOTIDE SEQUENCE [LARGE SCALE GENOMIC DNA]</scope>
    <source>
        <strain evidence="1 2">CGMCC 4.6858</strain>
    </source>
</reference>
<dbReference type="Pfam" id="PF04954">
    <property type="entry name" value="SIP"/>
    <property type="match status" value="1"/>
</dbReference>
<gene>
    <name evidence="1" type="ORF">SAMN05421872_10659</name>
</gene>
<dbReference type="EMBL" id="FMZM01000006">
    <property type="protein sequence ID" value="SDD13142.1"/>
    <property type="molecule type" value="Genomic_DNA"/>
</dbReference>
<evidence type="ECO:0000313" key="1">
    <source>
        <dbReference type="EMBL" id="SDD13142.1"/>
    </source>
</evidence>
<dbReference type="Pfam" id="PF08021">
    <property type="entry name" value="FAD_binding_9"/>
    <property type="match status" value="1"/>
</dbReference>
<dbReference type="AlphaFoldDB" id="A0A1G6S893"/>
<dbReference type="PANTHER" id="PTHR30157:SF0">
    <property type="entry name" value="NADPH-DEPENDENT FERRIC-CHELATE REDUCTASE"/>
    <property type="match status" value="1"/>
</dbReference>
<dbReference type="PROSITE" id="PS51384">
    <property type="entry name" value="FAD_FR"/>
    <property type="match status" value="1"/>
</dbReference>
<dbReference type="SUPFAM" id="SSF63380">
    <property type="entry name" value="Riboflavin synthase domain-like"/>
    <property type="match status" value="1"/>
</dbReference>
<protein>
    <submittedName>
        <fullName evidence="1">NADPH-dependent ferric siderophore reductase, contains FAD-binding and SIP domains</fullName>
    </submittedName>
</protein>
<keyword evidence="2" id="KW-1185">Reference proteome</keyword>
<organism evidence="1 2">
    <name type="scientific">Nocardioides lianchengensis</name>
    <dbReference type="NCBI Taxonomy" id="1045774"/>
    <lineage>
        <taxon>Bacteria</taxon>
        <taxon>Bacillati</taxon>
        <taxon>Actinomycetota</taxon>
        <taxon>Actinomycetes</taxon>
        <taxon>Propionibacteriales</taxon>
        <taxon>Nocardioidaceae</taxon>
        <taxon>Nocardioides</taxon>
    </lineage>
</organism>
<dbReference type="InterPro" id="IPR007037">
    <property type="entry name" value="SIP_rossman_dom"/>
</dbReference>
<dbReference type="CDD" id="cd06193">
    <property type="entry name" value="siderophore_interacting"/>
    <property type="match status" value="1"/>
</dbReference>
<dbReference type="InterPro" id="IPR017927">
    <property type="entry name" value="FAD-bd_FR_type"/>
</dbReference>
<dbReference type="GO" id="GO:0016491">
    <property type="term" value="F:oxidoreductase activity"/>
    <property type="evidence" value="ECO:0007669"/>
    <property type="project" value="InterPro"/>
</dbReference>
<dbReference type="InterPro" id="IPR039374">
    <property type="entry name" value="SIP_fam"/>
</dbReference>
<dbReference type="PANTHER" id="PTHR30157">
    <property type="entry name" value="FERRIC REDUCTASE, NADPH-DEPENDENT"/>
    <property type="match status" value="1"/>
</dbReference>
<dbReference type="OrthoDB" id="3291337at2"/>
<proteinExistence type="predicted"/>
<dbReference type="RefSeq" id="WP_090855855.1">
    <property type="nucleotide sequence ID" value="NZ_FMZM01000006.1"/>
</dbReference>
<dbReference type="Proteomes" id="UP000199034">
    <property type="component" value="Unassembled WGS sequence"/>
</dbReference>
<dbReference type="InterPro" id="IPR017938">
    <property type="entry name" value="Riboflavin_synthase-like_b-brl"/>
</dbReference>
<dbReference type="InterPro" id="IPR013113">
    <property type="entry name" value="SIP_FAD-bd"/>
</dbReference>